<accession>A0ABW4X0Y9</accession>
<evidence type="ECO:0000256" key="4">
    <source>
        <dbReference type="RuleBase" id="RU361277"/>
    </source>
</evidence>
<evidence type="ECO:0000259" key="5">
    <source>
        <dbReference type="SMART" id="SM00829"/>
    </source>
</evidence>
<protein>
    <submittedName>
        <fullName evidence="6">Zinc-binding dehydrogenase</fullName>
    </submittedName>
</protein>
<comment type="similarity">
    <text evidence="4">Belongs to the zinc-containing alcohol dehydrogenase family.</text>
</comment>
<dbReference type="EMBL" id="JBHUHV010000039">
    <property type="protein sequence ID" value="MFD2067925.1"/>
    <property type="molecule type" value="Genomic_DNA"/>
</dbReference>
<dbReference type="RefSeq" id="WP_229958491.1">
    <property type="nucleotide sequence ID" value="NZ_JAJJWI010000003.1"/>
</dbReference>
<dbReference type="InterPro" id="IPR036291">
    <property type="entry name" value="NAD(P)-bd_dom_sf"/>
</dbReference>
<gene>
    <name evidence="6" type="ORF">ACFSKU_13605</name>
</gene>
<name>A0ABW4X0Y9_9BACT</name>
<dbReference type="InterPro" id="IPR050129">
    <property type="entry name" value="Zn_alcohol_dh"/>
</dbReference>
<dbReference type="Proteomes" id="UP001597369">
    <property type="component" value="Unassembled WGS sequence"/>
</dbReference>
<feature type="domain" description="Enoyl reductase (ER)" evidence="5">
    <location>
        <begin position="26"/>
        <end position="334"/>
    </location>
</feature>
<dbReference type="Gene3D" id="3.90.180.10">
    <property type="entry name" value="Medium-chain alcohol dehydrogenases, catalytic domain"/>
    <property type="match status" value="2"/>
</dbReference>
<dbReference type="InterPro" id="IPR020843">
    <property type="entry name" value="ER"/>
</dbReference>
<dbReference type="PROSITE" id="PS00059">
    <property type="entry name" value="ADH_ZINC"/>
    <property type="match status" value="1"/>
</dbReference>
<dbReference type="SUPFAM" id="SSF50129">
    <property type="entry name" value="GroES-like"/>
    <property type="match status" value="1"/>
</dbReference>
<dbReference type="InterPro" id="IPR013149">
    <property type="entry name" value="ADH-like_C"/>
</dbReference>
<evidence type="ECO:0000313" key="7">
    <source>
        <dbReference type="Proteomes" id="UP001597369"/>
    </source>
</evidence>
<evidence type="ECO:0000313" key="6">
    <source>
        <dbReference type="EMBL" id="MFD2067925.1"/>
    </source>
</evidence>
<dbReference type="PANTHER" id="PTHR43401">
    <property type="entry name" value="L-THREONINE 3-DEHYDROGENASE"/>
    <property type="match status" value="1"/>
</dbReference>
<dbReference type="Pfam" id="PF08240">
    <property type="entry name" value="ADH_N"/>
    <property type="match status" value="1"/>
</dbReference>
<sequence>MQDTLISDSPTVANTKDTTMKAAVLTAPKTVEVQEINLPAPQAGQVRLKLEGCGLCASNIPVWEGREWFTYPVDAGNPGHEGWGVVDAVGEGVENVKAGDRVAALSYHSYAEYDIADADKVVKLPNTLAAKPFPGEPLGCAMNIFKRSDISGGQTVAVLGVGFLGALLIQLAKNTGAKVIAISQRDFSLEIAKECGADEVVKMDDHWEIINHVSQLTGGKFCERVIECTGKEWPLNLAGELTAERGKLVIAGFHQDGMRQVNVQLWNWRGLDVINAHERDPQEYIKGIQAAVKAVEEGLMNPDLLYTHSYTLDDIQNAFHNLTNRPDGFVKALISF</sequence>
<dbReference type="PANTHER" id="PTHR43401:SF2">
    <property type="entry name" value="L-THREONINE 3-DEHYDROGENASE"/>
    <property type="match status" value="1"/>
</dbReference>
<dbReference type="InterPro" id="IPR011032">
    <property type="entry name" value="GroES-like_sf"/>
</dbReference>
<dbReference type="SMART" id="SM00829">
    <property type="entry name" value="PKS_ER"/>
    <property type="match status" value="1"/>
</dbReference>
<evidence type="ECO:0000256" key="1">
    <source>
        <dbReference type="ARBA" id="ARBA00022723"/>
    </source>
</evidence>
<keyword evidence="3" id="KW-0560">Oxidoreductase</keyword>
<proteinExistence type="inferred from homology"/>
<comment type="caution">
    <text evidence="6">The sequence shown here is derived from an EMBL/GenBank/DDBJ whole genome shotgun (WGS) entry which is preliminary data.</text>
</comment>
<evidence type="ECO:0000256" key="3">
    <source>
        <dbReference type="ARBA" id="ARBA00023002"/>
    </source>
</evidence>
<evidence type="ECO:0000256" key="2">
    <source>
        <dbReference type="ARBA" id="ARBA00022833"/>
    </source>
</evidence>
<dbReference type="SUPFAM" id="SSF51735">
    <property type="entry name" value="NAD(P)-binding Rossmann-fold domains"/>
    <property type="match status" value="1"/>
</dbReference>
<dbReference type="InterPro" id="IPR002328">
    <property type="entry name" value="ADH_Zn_CS"/>
</dbReference>
<comment type="cofactor">
    <cofactor evidence="4">
        <name>Zn(2+)</name>
        <dbReference type="ChEBI" id="CHEBI:29105"/>
    </cofactor>
</comment>
<reference evidence="7" key="1">
    <citation type="journal article" date="2019" name="Int. J. Syst. Evol. Microbiol.">
        <title>The Global Catalogue of Microorganisms (GCM) 10K type strain sequencing project: providing services to taxonomists for standard genome sequencing and annotation.</title>
        <authorList>
            <consortium name="The Broad Institute Genomics Platform"/>
            <consortium name="The Broad Institute Genome Sequencing Center for Infectious Disease"/>
            <person name="Wu L."/>
            <person name="Ma J."/>
        </authorList>
    </citation>
    <scope>NUCLEOTIDE SEQUENCE [LARGE SCALE GENOMIC DNA]</scope>
    <source>
        <strain evidence="7">JCM 16545</strain>
    </source>
</reference>
<keyword evidence="7" id="KW-1185">Reference proteome</keyword>
<dbReference type="InterPro" id="IPR013154">
    <property type="entry name" value="ADH-like_N"/>
</dbReference>
<keyword evidence="1 4" id="KW-0479">Metal-binding</keyword>
<organism evidence="6 7">
    <name type="scientific">Pontibacter silvestris</name>
    <dbReference type="NCBI Taxonomy" id="2305183"/>
    <lineage>
        <taxon>Bacteria</taxon>
        <taxon>Pseudomonadati</taxon>
        <taxon>Bacteroidota</taxon>
        <taxon>Cytophagia</taxon>
        <taxon>Cytophagales</taxon>
        <taxon>Hymenobacteraceae</taxon>
        <taxon>Pontibacter</taxon>
    </lineage>
</organism>
<dbReference type="CDD" id="cd08269">
    <property type="entry name" value="Zn_ADH9"/>
    <property type="match status" value="1"/>
</dbReference>
<keyword evidence="2 4" id="KW-0862">Zinc</keyword>
<dbReference type="Gene3D" id="3.40.50.720">
    <property type="entry name" value="NAD(P)-binding Rossmann-like Domain"/>
    <property type="match status" value="1"/>
</dbReference>
<dbReference type="Pfam" id="PF00107">
    <property type="entry name" value="ADH_zinc_N"/>
    <property type="match status" value="1"/>
</dbReference>